<dbReference type="VEuPathDB" id="FungiDB:MELLADRAFT_90919"/>
<accession>F4R814</accession>
<organism evidence="3">
    <name type="scientific">Melampsora larici-populina (strain 98AG31 / pathotype 3-4-7)</name>
    <name type="common">Poplar leaf rust fungus</name>
    <dbReference type="NCBI Taxonomy" id="747676"/>
    <lineage>
        <taxon>Eukaryota</taxon>
        <taxon>Fungi</taxon>
        <taxon>Dikarya</taxon>
        <taxon>Basidiomycota</taxon>
        <taxon>Pucciniomycotina</taxon>
        <taxon>Pucciniomycetes</taxon>
        <taxon>Pucciniales</taxon>
        <taxon>Melampsoraceae</taxon>
        <taxon>Melampsora</taxon>
    </lineage>
</organism>
<protein>
    <recommendedName>
        <fullName evidence="1">PABC domain-containing protein</fullName>
    </recommendedName>
</protein>
<dbReference type="Gene3D" id="1.10.1900.10">
    <property type="entry name" value="c-terminal domain of poly(a) binding protein"/>
    <property type="match status" value="1"/>
</dbReference>
<dbReference type="SUPFAM" id="SSF63570">
    <property type="entry name" value="PABC (PABP) domain"/>
    <property type="match status" value="1"/>
</dbReference>
<dbReference type="AlphaFoldDB" id="F4R814"/>
<evidence type="ECO:0000259" key="1">
    <source>
        <dbReference type="Pfam" id="PF00658"/>
    </source>
</evidence>
<dbReference type="Pfam" id="PF00658">
    <property type="entry name" value="MLLE"/>
    <property type="match status" value="1"/>
</dbReference>
<dbReference type="InterPro" id="IPR002004">
    <property type="entry name" value="PABP_HYD_C"/>
</dbReference>
<evidence type="ECO:0000313" key="3">
    <source>
        <dbReference type="Proteomes" id="UP000001072"/>
    </source>
</evidence>
<reference evidence="3" key="1">
    <citation type="journal article" date="2011" name="Proc. Natl. Acad. Sci. U.S.A.">
        <title>Obligate biotrophy features unraveled by the genomic analysis of rust fungi.</title>
        <authorList>
            <person name="Duplessis S."/>
            <person name="Cuomo C.A."/>
            <person name="Lin Y.-C."/>
            <person name="Aerts A."/>
            <person name="Tisserant E."/>
            <person name="Veneault-Fourrey C."/>
            <person name="Joly D.L."/>
            <person name="Hacquard S."/>
            <person name="Amselem J."/>
            <person name="Cantarel B.L."/>
            <person name="Chiu R."/>
            <person name="Coutinho P.M."/>
            <person name="Feau N."/>
            <person name="Field M."/>
            <person name="Frey P."/>
            <person name="Gelhaye E."/>
            <person name="Goldberg J."/>
            <person name="Grabherr M.G."/>
            <person name="Kodira C.D."/>
            <person name="Kohler A."/>
            <person name="Kuees U."/>
            <person name="Lindquist E.A."/>
            <person name="Lucas S.M."/>
            <person name="Mago R."/>
            <person name="Mauceli E."/>
            <person name="Morin E."/>
            <person name="Murat C."/>
            <person name="Pangilinan J.L."/>
            <person name="Park R."/>
            <person name="Pearson M."/>
            <person name="Quesneville H."/>
            <person name="Rouhier N."/>
            <person name="Sakthikumar S."/>
            <person name="Salamov A.A."/>
            <person name="Schmutz J."/>
            <person name="Selles B."/>
            <person name="Shapiro H."/>
            <person name="Tanguay P."/>
            <person name="Tuskan G.A."/>
            <person name="Henrissat B."/>
            <person name="Van de Peer Y."/>
            <person name="Rouze P."/>
            <person name="Ellis J.G."/>
            <person name="Dodds P.N."/>
            <person name="Schein J.E."/>
            <person name="Zhong S."/>
            <person name="Hamelin R.C."/>
            <person name="Grigoriev I.V."/>
            <person name="Szabo L.J."/>
            <person name="Martin F."/>
        </authorList>
    </citation>
    <scope>NUCLEOTIDE SEQUENCE [LARGE SCALE GENOMIC DNA]</scope>
    <source>
        <strain evidence="3">98AG31 / pathotype 3-4-7</strain>
    </source>
</reference>
<dbReference type="GeneID" id="18935723"/>
<dbReference type="InterPro" id="IPR036053">
    <property type="entry name" value="PABP-dom"/>
</dbReference>
<dbReference type="Proteomes" id="UP000001072">
    <property type="component" value="Unassembled WGS sequence"/>
</dbReference>
<evidence type="ECO:0000313" key="2">
    <source>
        <dbReference type="EMBL" id="EGG11693.1"/>
    </source>
</evidence>
<feature type="domain" description="PABC" evidence="1">
    <location>
        <begin position="1"/>
        <end position="41"/>
    </location>
</feature>
<name>F4R814_MELLP</name>
<dbReference type="HOGENOM" id="CLU_3143447_0_0_1"/>
<dbReference type="InParanoid" id="F4R814"/>
<dbReference type="RefSeq" id="XP_007405328.1">
    <property type="nucleotide sequence ID" value="XM_007405266.1"/>
</dbReference>
<dbReference type="EMBL" id="GL883092">
    <property type="protein sequence ID" value="EGG11693.1"/>
    <property type="molecule type" value="Genomic_DNA"/>
</dbReference>
<dbReference type="OrthoDB" id="19742at2759"/>
<sequence>MLGGAPYPQIAKKQPETAGMITNMVLDIDNAEQLYLLANTTSPLMPMFQ</sequence>
<dbReference type="GO" id="GO:0003723">
    <property type="term" value="F:RNA binding"/>
    <property type="evidence" value="ECO:0007669"/>
    <property type="project" value="InterPro"/>
</dbReference>
<proteinExistence type="predicted"/>
<keyword evidence="3" id="KW-1185">Reference proteome</keyword>
<dbReference type="KEGG" id="mlr:MELLADRAFT_90919"/>
<gene>
    <name evidence="2" type="ORF">MELLADRAFT_90919</name>
</gene>